<organism evidence="10 12">
    <name type="scientific">Streptacidiphilus fuscans</name>
    <dbReference type="NCBI Taxonomy" id="2789292"/>
    <lineage>
        <taxon>Bacteria</taxon>
        <taxon>Bacillati</taxon>
        <taxon>Actinomycetota</taxon>
        <taxon>Actinomycetes</taxon>
        <taxon>Kitasatosporales</taxon>
        <taxon>Streptomycetaceae</taxon>
        <taxon>Streptacidiphilus</taxon>
    </lineage>
</organism>
<dbReference type="PROSITE" id="PS50928">
    <property type="entry name" value="ABC_TM1"/>
    <property type="match status" value="1"/>
</dbReference>
<keyword evidence="2 7" id="KW-0813">Transport</keyword>
<dbReference type="Proteomes" id="UP000657385">
    <property type="component" value="Unassembled WGS sequence"/>
</dbReference>
<dbReference type="GO" id="GO:0055085">
    <property type="term" value="P:transmembrane transport"/>
    <property type="evidence" value="ECO:0007669"/>
    <property type="project" value="InterPro"/>
</dbReference>
<evidence type="ECO:0000256" key="5">
    <source>
        <dbReference type="ARBA" id="ARBA00022989"/>
    </source>
</evidence>
<dbReference type="CDD" id="cd06261">
    <property type="entry name" value="TM_PBP2"/>
    <property type="match status" value="1"/>
</dbReference>
<keyword evidence="5 7" id="KW-1133">Transmembrane helix</keyword>
<dbReference type="InterPro" id="IPR051393">
    <property type="entry name" value="ABC_transporter_permease"/>
</dbReference>
<evidence type="ECO:0000256" key="4">
    <source>
        <dbReference type="ARBA" id="ARBA00022692"/>
    </source>
</evidence>
<dbReference type="AlphaFoldDB" id="A0A931B6N8"/>
<dbReference type="Pfam" id="PF00528">
    <property type="entry name" value="BPD_transp_1"/>
    <property type="match status" value="1"/>
</dbReference>
<evidence type="ECO:0000313" key="10">
    <source>
        <dbReference type="EMBL" id="MBF9072205.1"/>
    </source>
</evidence>
<dbReference type="PANTHER" id="PTHR30193">
    <property type="entry name" value="ABC TRANSPORTER PERMEASE PROTEIN"/>
    <property type="match status" value="1"/>
</dbReference>
<evidence type="ECO:0000256" key="6">
    <source>
        <dbReference type="ARBA" id="ARBA00023136"/>
    </source>
</evidence>
<feature type="transmembrane region" description="Helical" evidence="7">
    <location>
        <begin position="107"/>
        <end position="127"/>
    </location>
</feature>
<dbReference type="InterPro" id="IPR035906">
    <property type="entry name" value="MetI-like_sf"/>
</dbReference>
<keyword evidence="6 7" id="KW-0472">Membrane</keyword>
<feature type="transmembrane region" description="Helical" evidence="7">
    <location>
        <begin position="298"/>
        <end position="317"/>
    </location>
</feature>
<comment type="subcellular location">
    <subcellularLocation>
        <location evidence="1 7">Cell membrane</location>
        <topology evidence="1 7">Multi-pass membrane protein</topology>
    </subcellularLocation>
</comment>
<comment type="caution">
    <text evidence="10">The sequence shown here is derived from an EMBL/GenBank/DDBJ whole genome shotgun (WGS) entry which is preliminary data.</text>
</comment>
<feature type="region of interest" description="Disordered" evidence="8">
    <location>
        <begin position="1"/>
        <end position="30"/>
    </location>
</feature>
<evidence type="ECO:0000256" key="2">
    <source>
        <dbReference type="ARBA" id="ARBA00022448"/>
    </source>
</evidence>
<keyword evidence="3" id="KW-1003">Cell membrane</keyword>
<dbReference type="EMBL" id="JADPRT010000015">
    <property type="protein sequence ID" value="MBF9072205.1"/>
    <property type="molecule type" value="Genomic_DNA"/>
</dbReference>
<dbReference type="GO" id="GO:0005886">
    <property type="term" value="C:plasma membrane"/>
    <property type="evidence" value="ECO:0007669"/>
    <property type="project" value="UniProtKB-SubCell"/>
</dbReference>
<dbReference type="RefSeq" id="WP_196197372.1">
    <property type="nucleotide sequence ID" value="NZ_JADPRT010000015.1"/>
</dbReference>
<keyword evidence="12" id="KW-1185">Reference proteome</keyword>
<feature type="transmembrane region" description="Helical" evidence="7">
    <location>
        <begin position="45"/>
        <end position="68"/>
    </location>
</feature>
<feature type="domain" description="ABC transmembrane type-1" evidence="9">
    <location>
        <begin position="102"/>
        <end position="316"/>
    </location>
</feature>
<dbReference type="InterPro" id="IPR000515">
    <property type="entry name" value="MetI-like"/>
</dbReference>
<dbReference type="PANTHER" id="PTHR30193:SF37">
    <property type="entry name" value="INNER MEMBRANE ABC TRANSPORTER PERMEASE PROTEIN YCJO"/>
    <property type="match status" value="1"/>
</dbReference>
<dbReference type="Gene3D" id="1.10.3720.10">
    <property type="entry name" value="MetI-like"/>
    <property type="match status" value="1"/>
</dbReference>
<proteinExistence type="inferred from homology"/>
<feature type="transmembrane region" description="Helical" evidence="7">
    <location>
        <begin position="193"/>
        <end position="213"/>
    </location>
</feature>
<accession>A0A931B6N8</accession>
<evidence type="ECO:0000313" key="11">
    <source>
        <dbReference type="EMBL" id="MBF9073016.1"/>
    </source>
</evidence>
<name>A0A931B6N8_9ACTN</name>
<evidence type="ECO:0000256" key="8">
    <source>
        <dbReference type="SAM" id="MobiDB-lite"/>
    </source>
</evidence>
<gene>
    <name evidence="10" type="ORF">I2501_29680</name>
    <name evidence="11" type="ORF">I2501_33870</name>
</gene>
<feature type="transmembrane region" description="Helical" evidence="7">
    <location>
        <begin position="139"/>
        <end position="160"/>
    </location>
</feature>
<sequence>MTQSTQDSAAGAGLLESAPGSNDAPRPSGPRYGAGRRVLRALAPLPWIAPATALILFVVIWPVVSMFLTARQKYDSMGFDQGGAGWSNFSRLFAEQDLPGVMIRTGIWVVTVVALTILISLGVAQLFNQEFPGRRVARWALIAPWAASVVMTSIVFKWMLNPSNGTILVLLHDLGFMKNYNSVNWLASQTAGFSWEIFVAVFVSVPFTTYALLAGLQAIPDDVYEAARLDGAGVVRTYWSITLPLLRPALLVAALINIMNVFNSFPIIYEMTGGGPGNETSTSTLFMFNTQQTSIGEAAAMSVVNFGFIIVIVLLFLRASKWNSAED</sequence>
<dbReference type="SUPFAM" id="SSF161098">
    <property type="entry name" value="MetI-like"/>
    <property type="match status" value="1"/>
</dbReference>
<dbReference type="EMBL" id="JADPRT010000019">
    <property type="protein sequence ID" value="MBF9073016.1"/>
    <property type="molecule type" value="Genomic_DNA"/>
</dbReference>
<protein>
    <submittedName>
        <fullName evidence="10">Sugar ABC transporter permease</fullName>
    </submittedName>
</protein>
<comment type="similarity">
    <text evidence="7">Belongs to the binding-protein-dependent transport system permease family.</text>
</comment>
<evidence type="ECO:0000256" key="7">
    <source>
        <dbReference type="RuleBase" id="RU363032"/>
    </source>
</evidence>
<evidence type="ECO:0000259" key="9">
    <source>
        <dbReference type="PROSITE" id="PS50928"/>
    </source>
</evidence>
<keyword evidence="4 7" id="KW-0812">Transmembrane</keyword>
<reference evidence="10" key="1">
    <citation type="submission" date="2020-11" db="EMBL/GenBank/DDBJ databases">
        <title>Isolation and identification of active actinomycetes.</title>
        <authorList>
            <person name="Yu B."/>
        </authorList>
    </citation>
    <scope>NUCLEOTIDE SEQUENCE</scope>
    <source>
        <strain evidence="10">NEAU-YB345</strain>
    </source>
</reference>
<evidence type="ECO:0000313" key="12">
    <source>
        <dbReference type="Proteomes" id="UP000657385"/>
    </source>
</evidence>
<evidence type="ECO:0000256" key="1">
    <source>
        <dbReference type="ARBA" id="ARBA00004651"/>
    </source>
</evidence>
<evidence type="ECO:0000256" key="3">
    <source>
        <dbReference type="ARBA" id="ARBA00022475"/>
    </source>
</evidence>